<dbReference type="GO" id="GO:0016020">
    <property type="term" value="C:membrane"/>
    <property type="evidence" value="ECO:0007669"/>
    <property type="project" value="GOC"/>
</dbReference>
<organism evidence="1">
    <name type="scientific">marine sediment metagenome</name>
    <dbReference type="NCBI Taxonomy" id="412755"/>
    <lineage>
        <taxon>unclassified sequences</taxon>
        <taxon>metagenomes</taxon>
        <taxon>ecological metagenomes</taxon>
    </lineage>
</organism>
<name>A0A0F8ZLY9_9ZZZZ</name>
<reference evidence="1" key="1">
    <citation type="journal article" date="2015" name="Nature">
        <title>Complex archaea that bridge the gap between prokaryotes and eukaryotes.</title>
        <authorList>
            <person name="Spang A."/>
            <person name="Saw J.H."/>
            <person name="Jorgensen S.L."/>
            <person name="Zaremba-Niedzwiedzka K."/>
            <person name="Martijn J."/>
            <person name="Lind A.E."/>
            <person name="van Eijk R."/>
            <person name="Schleper C."/>
            <person name="Guy L."/>
            <person name="Ettema T.J."/>
        </authorList>
    </citation>
    <scope>NUCLEOTIDE SEQUENCE</scope>
</reference>
<gene>
    <name evidence="1" type="ORF">LCGC14_3019290</name>
</gene>
<evidence type="ECO:0000313" key="1">
    <source>
        <dbReference type="EMBL" id="KKK60946.1"/>
    </source>
</evidence>
<accession>A0A0F8ZLY9</accession>
<proteinExistence type="predicted"/>
<dbReference type="GO" id="GO:0009245">
    <property type="term" value="P:lipid A biosynthetic process"/>
    <property type="evidence" value="ECO:0007669"/>
    <property type="project" value="InterPro"/>
</dbReference>
<comment type="caution">
    <text evidence="1">The sequence shown here is derived from an EMBL/GenBank/DDBJ whole genome shotgun (WGS) entry which is preliminary data.</text>
</comment>
<dbReference type="AlphaFoldDB" id="A0A0F8ZLY9"/>
<dbReference type="GO" id="GO:0008915">
    <property type="term" value="F:lipid-A-disaccharide synthase activity"/>
    <property type="evidence" value="ECO:0007669"/>
    <property type="project" value="InterPro"/>
</dbReference>
<sequence length="63" mass="7187">MQKYDLFISASEDSADIHGKKLISELLKKNPNLKILAIAGPKMRELNIDVFMNMEDFQVMGFV</sequence>
<dbReference type="Pfam" id="PF02684">
    <property type="entry name" value="LpxB"/>
    <property type="match status" value="1"/>
</dbReference>
<dbReference type="EMBL" id="LAZR01062718">
    <property type="protein sequence ID" value="KKK60946.1"/>
    <property type="molecule type" value="Genomic_DNA"/>
</dbReference>
<dbReference type="InterPro" id="IPR003835">
    <property type="entry name" value="Glyco_trans_19"/>
</dbReference>
<feature type="non-terminal residue" evidence="1">
    <location>
        <position position="63"/>
    </location>
</feature>
<protein>
    <submittedName>
        <fullName evidence="1">Uncharacterized protein</fullName>
    </submittedName>
</protein>